<name>A0ABS0SA07_9HYPH</name>
<keyword evidence="2" id="KW-1185">Reference proteome</keyword>
<evidence type="ECO:0000313" key="1">
    <source>
        <dbReference type="EMBL" id="MBI1620114.1"/>
    </source>
</evidence>
<proteinExistence type="predicted"/>
<dbReference type="Proteomes" id="UP000601789">
    <property type="component" value="Unassembled WGS sequence"/>
</dbReference>
<reference evidence="1 2" key="1">
    <citation type="submission" date="2020-10" db="EMBL/GenBank/DDBJ databases">
        <title>Aquamicrobium zhengzhouensis sp. nov., a exopolysaccharide producing bacterium isolated from farmland soil.</title>
        <authorList>
            <person name="Wang X."/>
        </authorList>
    </citation>
    <scope>NUCLEOTIDE SEQUENCE [LARGE SCALE GENOMIC DNA]</scope>
    <source>
        <strain evidence="2">cd-1</strain>
    </source>
</reference>
<protein>
    <submittedName>
        <fullName evidence="1">Uncharacterized protein</fullName>
    </submittedName>
</protein>
<sequence length="94" mass="10485">MLRILLVCVLVAATAYFAIRLVREVQKADIDWRGVGVSAGIPARRPLPQLPHRDRWADRGLIGQKRGFLVAARFLPILTRQVEASGVKGDRRSV</sequence>
<dbReference type="RefSeq" id="WP_198475106.1">
    <property type="nucleotide sequence ID" value="NZ_JADGMQ010000002.1"/>
</dbReference>
<dbReference type="EMBL" id="JADGMQ010000002">
    <property type="protein sequence ID" value="MBI1620114.1"/>
    <property type="molecule type" value="Genomic_DNA"/>
</dbReference>
<evidence type="ECO:0000313" key="2">
    <source>
        <dbReference type="Proteomes" id="UP000601789"/>
    </source>
</evidence>
<organism evidence="1 2">
    <name type="scientific">Aquamicrobium zhengzhouense</name>
    <dbReference type="NCBI Taxonomy" id="2781738"/>
    <lineage>
        <taxon>Bacteria</taxon>
        <taxon>Pseudomonadati</taxon>
        <taxon>Pseudomonadota</taxon>
        <taxon>Alphaproteobacteria</taxon>
        <taxon>Hyphomicrobiales</taxon>
        <taxon>Phyllobacteriaceae</taxon>
        <taxon>Aquamicrobium</taxon>
    </lineage>
</organism>
<comment type="caution">
    <text evidence="1">The sequence shown here is derived from an EMBL/GenBank/DDBJ whole genome shotgun (WGS) entry which is preliminary data.</text>
</comment>
<gene>
    <name evidence="1" type="ORF">IOD40_05480</name>
</gene>
<accession>A0ABS0SA07</accession>